<proteinExistence type="predicted"/>
<protein>
    <submittedName>
        <fullName evidence="2">Uncharacterized protein</fullName>
    </submittedName>
</protein>
<organism evidence="2">
    <name type="scientific">Fagus sylvatica</name>
    <name type="common">Beechnut</name>
    <dbReference type="NCBI Taxonomy" id="28930"/>
    <lineage>
        <taxon>Eukaryota</taxon>
        <taxon>Viridiplantae</taxon>
        <taxon>Streptophyta</taxon>
        <taxon>Embryophyta</taxon>
        <taxon>Tracheophyta</taxon>
        <taxon>Spermatophyta</taxon>
        <taxon>Magnoliopsida</taxon>
        <taxon>eudicotyledons</taxon>
        <taxon>Gunneridae</taxon>
        <taxon>Pentapetalae</taxon>
        <taxon>rosids</taxon>
        <taxon>fabids</taxon>
        <taxon>Fagales</taxon>
        <taxon>Fagaceae</taxon>
        <taxon>Fagus</taxon>
    </lineage>
</organism>
<reference evidence="2" key="1">
    <citation type="submission" date="2018-02" db="EMBL/GenBank/DDBJ databases">
        <authorList>
            <person name="Cohen D.B."/>
            <person name="Kent A.D."/>
        </authorList>
    </citation>
    <scope>NUCLEOTIDE SEQUENCE</scope>
</reference>
<gene>
    <name evidence="2" type="ORF">FSB_LOCUS58592</name>
</gene>
<dbReference type="AlphaFoldDB" id="A0A2N9J2G8"/>
<name>A0A2N9J2G8_FAGSY</name>
<feature type="region of interest" description="Disordered" evidence="1">
    <location>
        <begin position="56"/>
        <end position="78"/>
    </location>
</feature>
<dbReference type="EMBL" id="OIVN01006328">
    <property type="protein sequence ID" value="SPD30710.1"/>
    <property type="molecule type" value="Genomic_DNA"/>
</dbReference>
<sequence length="78" mass="8358">MDAAVLGMGWGLQSDAKLHGYRYGIVPDTSTSTGLLQSDGGSQFVIILGMRVLQSDGDKAQTDDKDKDTKLKPSDSLR</sequence>
<accession>A0A2N9J2G8</accession>
<evidence type="ECO:0000313" key="2">
    <source>
        <dbReference type="EMBL" id="SPD30710.1"/>
    </source>
</evidence>
<evidence type="ECO:0000256" key="1">
    <source>
        <dbReference type="SAM" id="MobiDB-lite"/>
    </source>
</evidence>